<organism evidence="1 2">
    <name type="scientific">Archangium gephyra</name>
    <dbReference type="NCBI Taxonomy" id="48"/>
    <lineage>
        <taxon>Bacteria</taxon>
        <taxon>Pseudomonadati</taxon>
        <taxon>Myxococcota</taxon>
        <taxon>Myxococcia</taxon>
        <taxon>Myxococcales</taxon>
        <taxon>Cystobacterineae</taxon>
        <taxon>Archangiaceae</taxon>
        <taxon>Archangium</taxon>
    </lineage>
</organism>
<accession>A0AAC8QF35</accession>
<proteinExistence type="predicted"/>
<reference evidence="1 2" key="1">
    <citation type="submission" date="2015-05" db="EMBL/GenBank/DDBJ databases">
        <title>Genome assembly of Archangium gephyra DSM 2261.</title>
        <authorList>
            <person name="Sharma G."/>
            <person name="Subramanian S."/>
        </authorList>
    </citation>
    <scope>NUCLEOTIDE SEQUENCE [LARGE SCALE GENOMIC DNA]</scope>
    <source>
        <strain evidence="1 2">DSM 2261</strain>
    </source>
</reference>
<protein>
    <submittedName>
        <fullName evidence="1">Uncharacterized protein</fullName>
    </submittedName>
</protein>
<dbReference type="Proteomes" id="UP000035579">
    <property type="component" value="Chromosome"/>
</dbReference>
<name>A0AAC8QF35_9BACT</name>
<evidence type="ECO:0000313" key="1">
    <source>
        <dbReference type="EMBL" id="AKJ06234.1"/>
    </source>
</evidence>
<evidence type="ECO:0000313" key="2">
    <source>
        <dbReference type="Proteomes" id="UP000035579"/>
    </source>
</evidence>
<dbReference type="AlphaFoldDB" id="A0AAC8QF35"/>
<dbReference type="EMBL" id="CP011509">
    <property type="protein sequence ID" value="AKJ06234.1"/>
    <property type="molecule type" value="Genomic_DNA"/>
</dbReference>
<sequence>MQHEKAQGRYSYRDVWGLHHVLDEVLQRISDAPTLESSESLSLSYRLN</sequence>
<gene>
    <name evidence="1" type="ORF">AA314_07860</name>
</gene>
<dbReference type="KEGG" id="age:AA314_07860"/>